<accession>A0A8S9Z448</accession>
<gene>
    <name evidence="5" type="ORF">EG68_02329</name>
</gene>
<comment type="caution">
    <text evidence="1">Lacks conserved residue(s) required for the propagation of feature annotation.</text>
</comment>
<dbReference type="Gene3D" id="2.10.25.10">
    <property type="entry name" value="Laminin"/>
    <property type="match status" value="1"/>
</dbReference>
<feature type="domain" description="EGF-like" evidence="4">
    <location>
        <begin position="234"/>
        <end position="275"/>
    </location>
</feature>
<keyword evidence="2" id="KW-0472">Membrane</keyword>
<dbReference type="InterPro" id="IPR000742">
    <property type="entry name" value="EGF"/>
</dbReference>
<keyword evidence="2" id="KW-0812">Transmembrane</keyword>
<dbReference type="PROSITE" id="PS00022">
    <property type="entry name" value="EGF_1"/>
    <property type="match status" value="1"/>
</dbReference>
<dbReference type="OrthoDB" id="6130531at2759"/>
<feature type="domain" description="EGF-like" evidence="4">
    <location>
        <begin position="359"/>
        <end position="402"/>
    </location>
</feature>
<evidence type="ECO:0000313" key="6">
    <source>
        <dbReference type="Proteomes" id="UP000822476"/>
    </source>
</evidence>
<evidence type="ECO:0000256" key="1">
    <source>
        <dbReference type="PROSITE-ProRule" id="PRU00076"/>
    </source>
</evidence>
<reference evidence="5" key="1">
    <citation type="submission" date="2019-07" db="EMBL/GenBank/DDBJ databases">
        <title>Annotation for the trematode Paragonimus miyazaki's.</title>
        <authorList>
            <person name="Choi Y.-J."/>
        </authorList>
    </citation>
    <scope>NUCLEOTIDE SEQUENCE</scope>
    <source>
        <strain evidence="5">Japan</strain>
    </source>
</reference>
<proteinExistence type="predicted"/>
<protein>
    <recommendedName>
        <fullName evidence="4">EGF-like domain-containing protein</fullName>
    </recommendedName>
</protein>
<evidence type="ECO:0000313" key="5">
    <source>
        <dbReference type="EMBL" id="KAF7260390.1"/>
    </source>
</evidence>
<dbReference type="SUPFAM" id="SSF57196">
    <property type="entry name" value="EGF/Laminin"/>
    <property type="match status" value="1"/>
</dbReference>
<dbReference type="SMART" id="SM00181">
    <property type="entry name" value="EGF"/>
    <property type="match status" value="3"/>
</dbReference>
<feature type="disulfide bond" evidence="1">
    <location>
        <begin position="367"/>
        <end position="384"/>
    </location>
</feature>
<evidence type="ECO:0000256" key="3">
    <source>
        <dbReference type="SAM" id="SignalP"/>
    </source>
</evidence>
<evidence type="ECO:0000256" key="2">
    <source>
        <dbReference type="SAM" id="Phobius"/>
    </source>
</evidence>
<keyword evidence="2" id="KW-1133">Transmembrane helix</keyword>
<feature type="signal peptide" evidence="3">
    <location>
        <begin position="1"/>
        <end position="22"/>
    </location>
</feature>
<organism evidence="5 6">
    <name type="scientific">Paragonimus skrjabini miyazakii</name>
    <dbReference type="NCBI Taxonomy" id="59628"/>
    <lineage>
        <taxon>Eukaryota</taxon>
        <taxon>Metazoa</taxon>
        <taxon>Spiralia</taxon>
        <taxon>Lophotrochozoa</taxon>
        <taxon>Platyhelminthes</taxon>
        <taxon>Trematoda</taxon>
        <taxon>Digenea</taxon>
        <taxon>Plagiorchiida</taxon>
        <taxon>Troglotremata</taxon>
        <taxon>Troglotrematidae</taxon>
        <taxon>Paragonimus</taxon>
    </lineage>
</organism>
<feature type="transmembrane region" description="Helical" evidence="2">
    <location>
        <begin position="498"/>
        <end position="519"/>
    </location>
</feature>
<keyword evidence="6" id="KW-1185">Reference proteome</keyword>
<dbReference type="EMBL" id="JTDE01000766">
    <property type="protein sequence ID" value="KAF7260390.1"/>
    <property type="molecule type" value="Genomic_DNA"/>
</dbReference>
<evidence type="ECO:0000259" key="4">
    <source>
        <dbReference type="PROSITE" id="PS50026"/>
    </source>
</evidence>
<keyword evidence="1" id="KW-1015">Disulfide bond</keyword>
<sequence length="543" mass="61855">MKVRVILCLLYCIIQPLNFCSSDNADKWIEELSTTDTSYTLSVYDHRFGQRYLRGFPKGIWGTHQLPSLSVNNADEQLWMNIDVFYEVGVPVVEAYKIFKRSVRKRFCETEQRRLWTCCKKVIKRSGCDSVPPKAKAIMDVLIDPLHHMPMVFLYNWCLLAWKSLGIHSTTENNTWLKVIKKTCPNPCFGNPCRSIQHVKPAFNCRILGFLQDEYECECHEHFVWDTHLHTCLPINPCSLINPPCVSEGTEHCLASNDGSALCICREGSMGKDCSLRLDACIERKNKSLRIGYENCQVHLGNHCYPSLGLDHYKCDCQFGYIRSISVLEDNCLERRDPCLDYYASVQPTIGRENGSTAYIRYRGLVCLNGGRCVHSADLSRAICVCPVSSSGDPLFAGQNCEIPIGMWSAWTMSSACFPVDCGQTRYRWRRRRCLNATDMGIVSIHDDDIRSVRGLFQPQAYCPGTSEEVLPCEPLQPCMSFRFPGYIREEIWTSDSLLCLGGITLGYLLFSTILWFLLVPRIFNVDDSSTESMEVSFYKVIA</sequence>
<feature type="chain" id="PRO_5035864502" description="EGF-like domain-containing protein" evidence="3">
    <location>
        <begin position="23"/>
        <end position="543"/>
    </location>
</feature>
<dbReference type="Proteomes" id="UP000822476">
    <property type="component" value="Unassembled WGS sequence"/>
</dbReference>
<name>A0A8S9Z448_9TREM</name>
<feature type="disulfide bond" evidence="1">
    <location>
        <begin position="265"/>
        <end position="274"/>
    </location>
</feature>
<keyword evidence="1" id="KW-0245">EGF-like domain</keyword>
<dbReference type="PROSITE" id="PS50026">
    <property type="entry name" value="EGF_3"/>
    <property type="match status" value="2"/>
</dbReference>
<keyword evidence="3" id="KW-0732">Signal</keyword>
<comment type="caution">
    <text evidence="5">The sequence shown here is derived from an EMBL/GenBank/DDBJ whole genome shotgun (WGS) entry which is preliminary data.</text>
</comment>
<dbReference type="AlphaFoldDB" id="A0A8S9Z448"/>